<proteinExistence type="predicted"/>
<protein>
    <submittedName>
        <fullName evidence="3">Uncharacterized protein</fullName>
    </submittedName>
</protein>
<keyword evidence="4" id="KW-1185">Reference proteome</keyword>
<name>A0A2U1T5X1_9CORY</name>
<dbReference type="PROSITE" id="PS51257">
    <property type="entry name" value="PROKAR_LIPOPROTEIN"/>
    <property type="match status" value="1"/>
</dbReference>
<dbReference type="AlphaFoldDB" id="A0A2U1T5X1"/>
<evidence type="ECO:0000313" key="4">
    <source>
        <dbReference type="Proteomes" id="UP000244989"/>
    </source>
</evidence>
<dbReference type="OrthoDB" id="9988552at2"/>
<reference evidence="4" key="1">
    <citation type="submission" date="2018-04" db="EMBL/GenBank/DDBJ databases">
        <authorList>
            <person name="Liu S."/>
            <person name="Wang Z."/>
            <person name="Li J."/>
        </authorList>
    </citation>
    <scope>NUCLEOTIDE SEQUENCE [LARGE SCALE GENOMIC DNA]</scope>
    <source>
        <strain evidence="4">2189</strain>
    </source>
</reference>
<dbReference type="KEGG" id="cyz:C3B44_00700"/>
<comment type="caution">
    <text evidence="3">The sequence shown here is derived from an EMBL/GenBank/DDBJ whole genome shotgun (WGS) entry which is preliminary data.</text>
</comment>
<dbReference type="EMBL" id="QEEZ01000015">
    <property type="protein sequence ID" value="PWC01288.1"/>
    <property type="molecule type" value="Genomic_DNA"/>
</dbReference>
<sequence length="154" mass="15774">MRKTALAAITLSALALAACTSDNVGDDNTPGAVAQQDQGAVGSQVDNQAYGGSDDQEIEADVDQALLDAAGTSDWADAEEGWAGHVMGTDVNVSTLLIDTNLDPNDGDAVETAEQIGNEAASALEGERAAEQLTKITVSYNDGRGAYTQQINGS</sequence>
<dbReference type="RefSeq" id="WP_108430669.1">
    <property type="nucleotide sequence ID" value="NZ_CP026947.1"/>
</dbReference>
<gene>
    <name evidence="3" type="ORF">DF222_08360</name>
</gene>
<evidence type="ECO:0000256" key="2">
    <source>
        <dbReference type="SAM" id="SignalP"/>
    </source>
</evidence>
<feature type="chain" id="PRO_5015625211" evidence="2">
    <location>
        <begin position="18"/>
        <end position="154"/>
    </location>
</feature>
<dbReference type="Proteomes" id="UP000244989">
    <property type="component" value="Unassembled WGS sequence"/>
</dbReference>
<evidence type="ECO:0000313" key="3">
    <source>
        <dbReference type="EMBL" id="PWC01288.1"/>
    </source>
</evidence>
<feature type="region of interest" description="Disordered" evidence="1">
    <location>
        <begin position="28"/>
        <end position="54"/>
    </location>
</feature>
<organism evidence="3 4">
    <name type="scientific">Corynebacterium yudongzhengii</name>
    <dbReference type="NCBI Taxonomy" id="2080740"/>
    <lineage>
        <taxon>Bacteria</taxon>
        <taxon>Bacillati</taxon>
        <taxon>Actinomycetota</taxon>
        <taxon>Actinomycetes</taxon>
        <taxon>Mycobacteriales</taxon>
        <taxon>Corynebacteriaceae</taxon>
        <taxon>Corynebacterium</taxon>
    </lineage>
</organism>
<evidence type="ECO:0000256" key="1">
    <source>
        <dbReference type="SAM" id="MobiDB-lite"/>
    </source>
</evidence>
<keyword evidence="2" id="KW-0732">Signal</keyword>
<feature type="signal peptide" evidence="2">
    <location>
        <begin position="1"/>
        <end position="17"/>
    </location>
</feature>
<accession>A0A2U1T5X1</accession>